<evidence type="ECO:0000313" key="2">
    <source>
        <dbReference type="Proteomes" id="UP000006702"/>
    </source>
</evidence>
<sequence length="311" mass="34756">MTTILNIPGTNPPNPFTLLLSINPSSTPDATAAHLITVVTTSSDPAHSLWQLWDAFFTAVATSTTHTPHLALLDALRTHPPTQPTNVRAGSNAQRNLRSYIESDGKLHWAALPRFSAQWRDVHDILEAWRDWDGVRDSISPAAATTVGSGGAEYFLRLCAFSAALLKATNGKDGVHPIWVFYACRDVLECEGEGLDRRQQQQRHRIPWEEVWALDVRVAATWVRDGAVALWEADGEELRRHWDAALHEKTELWPSEDGLTRERWELWGRRLQELSAQGGFLDGETRAVVEEAAEVVSRLLKKTDRSISSTT</sequence>
<accession>A1D4T6</accession>
<dbReference type="EMBL" id="DS027688">
    <property type="protein sequence ID" value="EAW23429.1"/>
    <property type="molecule type" value="Genomic_DNA"/>
</dbReference>
<dbReference type="PANTHER" id="PTHR38797">
    <property type="entry name" value="NUCLEAR PORE COMPLEX PROTEIN NUP85-RELATED"/>
    <property type="match status" value="1"/>
</dbReference>
<dbReference type="OrthoDB" id="4587349at2759"/>
<protein>
    <submittedName>
        <fullName evidence="1">Uncharacterized protein</fullName>
    </submittedName>
</protein>
<dbReference type="eggNOG" id="ENOG502RMCV">
    <property type="taxonomic scope" value="Eukaryota"/>
</dbReference>
<organism evidence="1 2">
    <name type="scientific">Neosartorya fischeri (strain ATCC 1020 / DSM 3700 / CBS 544.65 / FGSC A1164 / JCM 1740 / NRRL 181 / WB 181)</name>
    <name type="common">Aspergillus fischerianus</name>
    <dbReference type="NCBI Taxonomy" id="331117"/>
    <lineage>
        <taxon>Eukaryota</taxon>
        <taxon>Fungi</taxon>
        <taxon>Dikarya</taxon>
        <taxon>Ascomycota</taxon>
        <taxon>Pezizomycotina</taxon>
        <taxon>Eurotiomycetes</taxon>
        <taxon>Eurotiomycetidae</taxon>
        <taxon>Eurotiales</taxon>
        <taxon>Aspergillaceae</taxon>
        <taxon>Aspergillus</taxon>
        <taxon>Aspergillus subgen. Fumigati</taxon>
    </lineage>
</organism>
<gene>
    <name evidence="1" type="ORF">NFIA_021370</name>
</gene>
<evidence type="ECO:0000313" key="1">
    <source>
        <dbReference type="EMBL" id="EAW23429.1"/>
    </source>
</evidence>
<dbReference type="AlphaFoldDB" id="A1D4T6"/>
<dbReference type="HOGENOM" id="CLU_056405_0_0_1"/>
<reference evidence="2" key="1">
    <citation type="journal article" date="2008" name="PLoS Genet.">
        <title>Genomic islands in the pathogenic filamentous fungus Aspergillus fumigatus.</title>
        <authorList>
            <person name="Fedorova N.D."/>
            <person name="Khaldi N."/>
            <person name="Joardar V.S."/>
            <person name="Maiti R."/>
            <person name="Amedeo P."/>
            <person name="Anderson M.J."/>
            <person name="Crabtree J."/>
            <person name="Silva J.C."/>
            <person name="Badger J.H."/>
            <person name="Albarraq A."/>
            <person name="Angiuoli S."/>
            <person name="Bussey H."/>
            <person name="Bowyer P."/>
            <person name="Cotty P.J."/>
            <person name="Dyer P.S."/>
            <person name="Egan A."/>
            <person name="Galens K."/>
            <person name="Fraser-Liggett C.M."/>
            <person name="Haas B.J."/>
            <person name="Inman J.M."/>
            <person name="Kent R."/>
            <person name="Lemieux S."/>
            <person name="Malavazi I."/>
            <person name="Orvis J."/>
            <person name="Roemer T."/>
            <person name="Ronning C.M."/>
            <person name="Sundaram J.P."/>
            <person name="Sutton G."/>
            <person name="Turner G."/>
            <person name="Venter J.C."/>
            <person name="White O.R."/>
            <person name="Whitty B.R."/>
            <person name="Youngman P."/>
            <person name="Wolfe K.H."/>
            <person name="Goldman G.H."/>
            <person name="Wortman J.R."/>
            <person name="Jiang B."/>
            <person name="Denning D.W."/>
            <person name="Nierman W.C."/>
        </authorList>
    </citation>
    <scope>NUCLEOTIDE SEQUENCE [LARGE SCALE GENOMIC DNA]</scope>
    <source>
        <strain evidence="2">ATCC 1020 / DSM 3700 / CBS 544.65 / FGSC A1164 / JCM 1740 / NRRL 181 / WB 181</strain>
    </source>
</reference>
<dbReference type="InterPro" id="IPR022085">
    <property type="entry name" value="OpdG"/>
</dbReference>
<proteinExistence type="predicted"/>
<keyword evidence="2" id="KW-1185">Reference proteome</keyword>
<name>A1D4T6_NEOFI</name>
<dbReference type="PANTHER" id="PTHR38797:SF4">
    <property type="entry name" value="NUCLEAR PORE COMPLEX PROTEIN NUP85"/>
    <property type="match status" value="1"/>
</dbReference>
<dbReference type="Pfam" id="PF12311">
    <property type="entry name" value="DUF3632"/>
    <property type="match status" value="1"/>
</dbReference>
<dbReference type="STRING" id="331117.A1D4T6"/>
<dbReference type="Proteomes" id="UP000006702">
    <property type="component" value="Unassembled WGS sequence"/>
</dbReference>
<dbReference type="InterPro" id="IPR053204">
    <property type="entry name" value="Oxopyrrolidines_Biosynth-assoc"/>
</dbReference>
<dbReference type="GeneID" id="4590770"/>
<dbReference type="VEuPathDB" id="FungiDB:NFIA_021370"/>
<dbReference type="KEGG" id="nfi:NFIA_021370"/>
<dbReference type="RefSeq" id="XP_001265326.1">
    <property type="nucleotide sequence ID" value="XM_001265325.1"/>
</dbReference>
<dbReference type="OMA" id="WRDWDGV"/>